<dbReference type="GO" id="GO:0016709">
    <property type="term" value="F:oxidoreductase activity, acting on paired donors, with incorporation or reduction of molecular oxygen, NAD(P)H as one donor, and incorporation of one atom of oxygen"/>
    <property type="evidence" value="ECO:0007669"/>
    <property type="project" value="UniProtKB-ARBA"/>
</dbReference>
<evidence type="ECO:0000256" key="3">
    <source>
        <dbReference type="ARBA" id="ARBA00022827"/>
    </source>
</evidence>
<comment type="cofactor">
    <cofactor evidence="1">
        <name>FAD</name>
        <dbReference type="ChEBI" id="CHEBI:57692"/>
    </cofactor>
</comment>
<dbReference type="Pfam" id="PF01494">
    <property type="entry name" value="FAD_binding_3"/>
    <property type="match status" value="1"/>
</dbReference>
<dbReference type="InterPro" id="IPR002938">
    <property type="entry name" value="FAD-bd"/>
</dbReference>
<sequence length="384" mass="40786">MSEVTVVGAGPVGLAAALAARHHRLPVTVLEAGPQHRPRPGSRAIFVHRATLDLLDTVHPGLGATLADAGLIWRTRRTLWRGRPVHTRTYHGPAHRVPFTSLPQTAVEDLLRTACHQAGAEICWAQPVTDLRTTDRAAELITATGYCHRTRYVIAADGARSTVRTRLGIALEGTTAPTGFAVADLTGEAGGLTPARIFHYRHPAAGGRNVLLVPFAGGWRVDVQCRDGDEAAHWARTAAHWLPGLLPGARPADLSWSSAYRFHQKVATTFTDAHHRVLLAGEAAHLLPPFGARGMNSGIADAVAAAAAIARATPQAVAACARTRRAAALANARAAGSALAHLQAARPLRRTTQHAAALLAPRLPRAGRWLDHAPFGPPLHTVPY</sequence>
<evidence type="ECO:0000256" key="1">
    <source>
        <dbReference type="ARBA" id="ARBA00001974"/>
    </source>
</evidence>
<evidence type="ECO:0000313" key="5">
    <source>
        <dbReference type="EMBL" id="QDQ16017.1"/>
    </source>
</evidence>
<keyword evidence="5" id="KW-0560">Oxidoreductase</keyword>
<keyword evidence="5" id="KW-0503">Monooxygenase</keyword>
<dbReference type="RefSeq" id="WP_144323217.1">
    <property type="nucleotide sequence ID" value="NZ_CP040916.1"/>
</dbReference>
<feature type="domain" description="FAD-binding" evidence="4">
    <location>
        <begin position="2"/>
        <end position="317"/>
    </location>
</feature>
<dbReference type="SUPFAM" id="SSF51905">
    <property type="entry name" value="FAD/NAD(P)-binding domain"/>
    <property type="match status" value="1"/>
</dbReference>
<keyword evidence="3" id="KW-0274">FAD</keyword>
<gene>
    <name evidence="5" type="ORF">FH965_40300</name>
</gene>
<keyword evidence="2" id="KW-0285">Flavoprotein</keyword>
<dbReference type="Gene3D" id="3.30.70.2450">
    <property type="match status" value="1"/>
</dbReference>
<accession>A0A516RK24</accession>
<dbReference type="Gene3D" id="3.50.50.60">
    <property type="entry name" value="FAD/NAD(P)-binding domain"/>
    <property type="match status" value="1"/>
</dbReference>
<dbReference type="InterPro" id="IPR050641">
    <property type="entry name" value="RIFMO-like"/>
</dbReference>
<evidence type="ECO:0000256" key="2">
    <source>
        <dbReference type="ARBA" id="ARBA00022630"/>
    </source>
</evidence>
<dbReference type="PANTHER" id="PTHR43004:SF19">
    <property type="entry name" value="BINDING MONOOXYGENASE, PUTATIVE (JCVI)-RELATED"/>
    <property type="match status" value="1"/>
</dbReference>
<evidence type="ECO:0000313" key="6">
    <source>
        <dbReference type="Proteomes" id="UP000316806"/>
    </source>
</evidence>
<proteinExistence type="predicted"/>
<dbReference type="PANTHER" id="PTHR43004">
    <property type="entry name" value="TRK SYSTEM POTASSIUM UPTAKE PROTEIN"/>
    <property type="match status" value="1"/>
</dbReference>
<dbReference type="InterPro" id="IPR036188">
    <property type="entry name" value="FAD/NAD-bd_sf"/>
</dbReference>
<organism evidence="5 6">
    <name type="scientific">Streptomyces spectabilis</name>
    <dbReference type="NCBI Taxonomy" id="68270"/>
    <lineage>
        <taxon>Bacteria</taxon>
        <taxon>Bacillati</taxon>
        <taxon>Actinomycetota</taxon>
        <taxon>Actinomycetes</taxon>
        <taxon>Kitasatosporales</taxon>
        <taxon>Streptomycetaceae</taxon>
        <taxon>Streptomyces</taxon>
    </lineage>
</organism>
<reference evidence="5 6" key="1">
    <citation type="journal article" date="2019" name="J. Ind. Microbiol. Biotechnol.">
        <title>The complete genomic sequence of Streptomyces spectabilis NRRL-2792 and identification of secondary metabolite biosynthetic gene clusters.</title>
        <authorList>
            <person name="Sinha A."/>
            <person name="Phillips-Salemka S."/>
            <person name="Niraula T.A."/>
            <person name="Short K.A."/>
            <person name="Niraula N.P."/>
        </authorList>
    </citation>
    <scope>NUCLEOTIDE SEQUENCE [LARGE SCALE GENOMIC DNA]</scope>
    <source>
        <strain evidence="5 6">NRRL 2792</strain>
    </source>
</reference>
<dbReference type="PRINTS" id="PR00420">
    <property type="entry name" value="RNGMNOXGNASE"/>
</dbReference>
<protein>
    <submittedName>
        <fullName evidence="5">Monooxygenase</fullName>
    </submittedName>
</protein>
<evidence type="ECO:0000259" key="4">
    <source>
        <dbReference type="Pfam" id="PF01494"/>
    </source>
</evidence>
<dbReference type="EMBL" id="CP040916">
    <property type="protein sequence ID" value="QDQ16017.1"/>
    <property type="molecule type" value="Genomic_DNA"/>
</dbReference>
<dbReference type="AlphaFoldDB" id="A0A516RK24"/>
<dbReference type="GO" id="GO:0071949">
    <property type="term" value="F:FAD binding"/>
    <property type="evidence" value="ECO:0007669"/>
    <property type="project" value="InterPro"/>
</dbReference>
<name>A0A516RK24_STRST</name>
<dbReference type="Proteomes" id="UP000316806">
    <property type="component" value="Chromosome"/>
</dbReference>